<evidence type="ECO:0000313" key="3">
    <source>
        <dbReference type="EMBL" id="MBL4929791.1"/>
    </source>
</evidence>
<sequence length="125" mass="13822">MAEGSSTPSASISRSTSPIRRSSAALRNRSRFSSGYFRMCLRGLRNETLFPSLHHARATLAVWRKGYNTERPHSRLGWQTPAEFARTFAPQRDLTPHNPQSSAPAPVAQPAPKGKTQTRRLAHAG</sequence>
<evidence type="ECO:0000313" key="4">
    <source>
        <dbReference type="Proteomes" id="UP000619033"/>
    </source>
</evidence>
<dbReference type="PANTHER" id="PTHR47515">
    <property type="entry name" value="LOW CALCIUM RESPONSE LOCUS PROTEIN T"/>
    <property type="match status" value="1"/>
</dbReference>
<gene>
    <name evidence="3" type="ORF">JI744_16925</name>
</gene>
<dbReference type="InterPro" id="IPR001584">
    <property type="entry name" value="Integrase_cat-core"/>
</dbReference>
<feature type="domain" description="Integrase catalytic" evidence="2">
    <location>
        <begin position="42"/>
        <end position="81"/>
    </location>
</feature>
<dbReference type="InterPro" id="IPR012337">
    <property type="entry name" value="RNaseH-like_sf"/>
</dbReference>
<feature type="region of interest" description="Disordered" evidence="1">
    <location>
        <begin position="90"/>
        <end position="125"/>
    </location>
</feature>
<proteinExistence type="predicted"/>
<protein>
    <submittedName>
        <fullName evidence="3">Transposase</fullName>
    </submittedName>
</protein>
<organism evidence="3 4">
    <name type="scientific">Fuscibacter oryzae</name>
    <dbReference type="NCBI Taxonomy" id="2803939"/>
    <lineage>
        <taxon>Bacteria</taxon>
        <taxon>Pseudomonadati</taxon>
        <taxon>Pseudomonadota</taxon>
        <taxon>Alphaproteobacteria</taxon>
        <taxon>Rhodobacterales</taxon>
        <taxon>Paracoccaceae</taxon>
        <taxon>Fuscibacter</taxon>
    </lineage>
</organism>
<dbReference type="GO" id="GO:0015074">
    <property type="term" value="P:DNA integration"/>
    <property type="evidence" value="ECO:0007669"/>
    <property type="project" value="InterPro"/>
</dbReference>
<comment type="caution">
    <text evidence="3">The sequence shown here is derived from an EMBL/GenBank/DDBJ whole genome shotgun (WGS) entry which is preliminary data.</text>
</comment>
<dbReference type="EMBL" id="JAESVP010000011">
    <property type="protein sequence ID" value="MBL4929791.1"/>
    <property type="molecule type" value="Genomic_DNA"/>
</dbReference>
<feature type="compositionally biased region" description="Basic residues" evidence="1">
    <location>
        <begin position="116"/>
        <end position="125"/>
    </location>
</feature>
<dbReference type="SUPFAM" id="SSF53098">
    <property type="entry name" value="Ribonuclease H-like"/>
    <property type="match status" value="1"/>
</dbReference>
<evidence type="ECO:0000259" key="2">
    <source>
        <dbReference type="Pfam" id="PF13683"/>
    </source>
</evidence>
<name>A0A8J7SWL5_9RHOB</name>
<feature type="compositionally biased region" description="Low complexity" evidence="1">
    <location>
        <begin position="99"/>
        <end position="112"/>
    </location>
</feature>
<reference evidence="3" key="1">
    <citation type="submission" date="2021-01" db="EMBL/GenBank/DDBJ databases">
        <title>Genome seq and assembly of Tabrizicola sp. KVB23.</title>
        <authorList>
            <person name="Chhetri G."/>
        </authorList>
    </citation>
    <scope>NUCLEOTIDE SEQUENCE</scope>
    <source>
        <strain evidence="3">KVB23</strain>
    </source>
</reference>
<accession>A0A8J7SWL5</accession>
<evidence type="ECO:0000256" key="1">
    <source>
        <dbReference type="SAM" id="MobiDB-lite"/>
    </source>
</evidence>
<dbReference type="AlphaFoldDB" id="A0A8J7SWL5"/>
<dbReference type="Pfam" id="PF13683">
    <property type="entry name" value="rve_3"/>
    <property type="match status" value="1"/>
</dbReference>
<dbReference type="PANTHER" id="PTHR47515:SF1">
    <property type="entry name" value="BLR2054 PROTEIN"/>
    <property type="match status" value="1"/>
</dbReference>
<feature type="region of interest" description="Disordered" evidence="1">
    <location>
        <begin position="1"/>
        <end position="26"/>
    </location>
</feature>
<keyword evidence="4" id="KW-1185">Reference proteome</keyword>
<dbReference type="Proteomes" id="UP000619033">
    <property type="component" value="Unassembled WGS sequence"/>
</dbReference>